<keyword evidence="7" id="KW-0869">Chloride channel</keyword>
<keyword evidence="2" id="KW-0813">Transport</keyword>
<evidence type="ECO:0000256" key="3">
    <source>
        <dbReference type="ARBA" id="ARBA00022692"/>
    </source>
</evidence>
<name>B5XTF2_KLEV3</name>
<evidence type="ECO:0000256" key="7">
    <source>
        <dbReference type="ARBA" id="ARBA00023173"/>
    </source>
</evidence>
<dbReference type="KEGG" id="kpe:KPK_0103"/>
<evidence type="ECO:0000313" key="11">
    <source>
        <dbReference type="EMBL" id="ACI07410.1"/>
    </source>
</evidence>
<dbReference type="Pfam" id="PF00654">
    <property type="entry name" value="Voltage_CLC"/>
    <property type="match status" value="1"/>
</dbReference>
<evidence type="ECO:0000313" key="12">
    <source>
        <dbReference type="Proteomes" id="UP000001734"/>
    </source>
</evidence>
<dbReference type="SUPFAM" id="SSF81340">
    <property type="entry name" value="Clc chloride channel"/>
    <property type="match status" value="1"/>
</dbReference>
<keyword evidence="5" id="KW-0406">Ion transport</keyword>
<feature type="transmembrane region" description="Helical" evidence="10">
    <location>
        <begin position="177"/>
        <end position="202"/>
    </location>
</feature>
<dbReference type="CDD" id="cd01033">
    <property type="entry name" value="ClC_like"/>
    <property type="match status" value="1"/>
</dbReference>
<feature type="transmembrane region" description="Helical" evidence="10">
    <location>
        <begin position="380"/>
        <end position="401"/>
    </location>
</feature>
<dbReference type="InterPro" id="IPR014743">
    <property type="entry name" value="Cl-channel_core"/>
</dbReference>
<evidence type="ECO:0000256" key="5">
    <source>
        <dbReference type="ARBA" id="ARBA00023065"/>
    </source>
</evidence>
<dbReference type="InterPro" id="IPR001807">
    <property type="entry name" value="ClC"/>
</dbReference>
<evidence type="ECO:0000256" key="2">
    <source>
        <dbReference type="ARBA" id="ARBA00022448"/>
    </source>
</evidence>
<protein>
    <submittedName>
        <fullName evidence="11">Chloride transporter, chloride channel (ClC) family</fullName>
    </submittedName>
</protein>
<evidence type="ECO:0000256" key="10">
    <source>
        <dbReference type="SAM" id="Phobius"/>
    </source>
</evidence>
<dbReference type="PANTHER" id="PTHR43427:SF6">
    <property type="entry name" value="CHLORIDE CHANNEL PROTEIN CLC-E"/>
    <property type="match status" value="1"/>
</dbReference>
<feature type="transmembrane region" description="Helical" evidence="10">
    <location>
        <begin position="32"/>
        <end position="53"/>
    </location>
</feature>
<feature type="transmembrane region" description="Helical" evidence="10">
    <location>
        <begin position="282"/>
        <end position="302"/>
    </location>
</feature>
<organism evidence="11 12">
    <name type="scientific">Klebsiella variicola (strain 342)</name>
    <name type="common">Klebsiella pneumoniae</name>
    <dbReference type="NCBI Taxonomy" id="507522"/>
    <lineage>
        <taxon>Bacteria</taxon>
        <taxon>Pseudomonadati</taxon>
        <taxon>Pseudomonadota</taxon>
        <taxon>Gammaproteobacteria</taxon>
        <taxon>Enterobacterales</taxon>
        <taxon>Enterobacteriaceae</taxon>
        <taxon>Klebsiella/Raoultella group</taxon>
        <taxon>Klebsiella</taxon>
        <taxon>Klebsiella pneumoniae complex</taxon>
    </lineage>
</organism>
<proteinExistence type="predicted"/>
<dbReference type="PRINTS" id="PR00762">
    <property type="entry name" value="CLCHANNEL"/>
</dbReference>
<keyword evidence="6 10" id="KW-0472">Membrane</keyword>
<feature type="transmembrane region" description="Helical" evidence="10">
    <location>
        <begin position="413"/>
        <end position="431"/>
    </location>
</feature>
<keyword evidence="3 10" id="KW-0812">Transmembrane</keyword>
<evidence type="ECO:0000256" key="6">
    <source>
        <dbReference type="ARBA" id="ARBA00023136"/>
    </source>
</evidence>
<dbReference type="InterPro" id="IPR050368">
    <property type="entry name" value="ClC-type_chloride_channel"/>
</dbReference>
<keyword evidence="9" id="KW-0407">Ion channel</keyword>
<feature type="transmembrane region" description="Helical" evidence="10">
    <location>
        <begin position="245"/>
        <end position="267"/>
    </location>
</feature>
<evidence type="ECO:0000256" key="1">
    <source>
        <dbReference type="ARBA" id="ARBA00004141"/>
    </source>
</evidence>
<dbReference type="Proteomes" id="UP000001734">
    <property type="component" value="Chromosome"/>
</dbReference>
<dbReference type="PANTHER" id="PTHR43427">
    <property type="entry name" value="CHLORIDE CHANNEL PROTEIN CLC-E"/>
    <property type="match status" value="1"/>
</dbReference>
<dbReference type="HOGENOM" id="CLU_015263_0_0_6"/>
<feature type="transmembrane region" description="Helical" evidence="10">
    <location>
        <begin position="85"/>
        <end position="104"/>
    </location>
</feature>
<feature type="transmembrane region" description="Helical" evidence="10">
    <location>
        <begin position="323"/>
        <end position="343"/>
    </location>
</feature>
<dbReference type="EMBL" id="CP000964">
    <property type="protein sequence ID" value="ACI07410.1"/>
    <property type="molecule type" value="Genomic_DNA"/>
</dbReference>
<dbReference type="BioCyc" id="KPNE507522:GI0B-103-MONOMER"/>
<dbReference type="AlphaFoldDB" id="B5XTF2"/>
<reference evidence="11 12" key="1">
    <citation type="journal article" date="2008" name="PLoS Genet.">
        <title>Complete genome sequence of the N2-fixing broad host range endophyte Klebsiella pneumoniae 342 and virulence predictions verified in mice.</title>
        <authorList>
            <person name="Fouts D.E."/>
            <person name="Tyler H.L."/>
            <person name="DeBoy R.T."/>
            <person name="Daugherty S."/>
            <person name="Ren Q."/>
            <person name="Badger J.H."/>
            <person name="Durkin A.S."/>
            <person name="Huot H."/>
            <person name="Shrivastava S."/>
            <person name="Kothari S."/>
            <person name="Dodson R.J."/>
            <person name="Mohamoud Y."/>
            <person name="Khouri H."/>
            <person name="Roesch L.F."/>
            <person name="Krogfelt K.A."/>
            <person name="Struve C."/>
            <person name="Triplett E.W."/>
            <person name="Methe B.A."/>
        </authorList>
    </citation>
    <scope>NUCLEOTIDE SEQUENCE [LARGE SCALE GENOMIC DNA]</scope>
    <source>
        <strain evidence="11 12">342</strain>
    </source>
</reference>
<keyword evidence="8" id="KW-0868">Chloride</keyword>
<evidence type="ECO:0000256" key="9">
    <source>
        <dbReference type="ARBA" id="ARBA00023303"/>
    </source>
</evidence>
<gene>
    <name evidence="11" type="ordered locus">KPK_0103</name>
</gene>
<dbReference type="GO" id="GO:0034707">
    <property type="term" value="C:chloride channel complex"/>
    <property type="evidence" value="ECO:0007669"/>
    <property type="project" value="UniProtKB-KW"/>
</dbReference>
<keyword evidence="4 10" id="KW-1133">Transmembrane helix</keyword>
<evidence type="ECO:0000256" key="8">
    <source>
        <dbReference type="ARBA" id="ARBA00023214"/>
    </source>
</evidence>
<dbReference type="Gene3D" id="1.10.3080.10">
    <property type="entry name" value="Clc chloride channel"/>
    <property type="match status" value="1"/>
</dbReference>
<dbReference type="GO" id="GO:0005254">
    <property type="term" value="F:chloride channel activity"/>
    <property type="evidence" value="ECO:0007669"/>
    <property type="project" value="UniProtKB-KW"/>
</dbReference>
<evidence type="ECO:0000256" key="4">
    <source>
        <dbReference type="ARBA" id="ARBA00022989"/>
    </source>
</evidence>
<feature type="transmembrane region" description="Helical" evidence="10">
    <location>
        <begin position="349"/>
        <end position="368"/>
    </location>
</feature>
<sequence length="437" mass="45839">MFKSRPLFFYFSFSRPEKMSVAAGNKNNLTRLIAVVLTGILAGLAGMVLALILHAIQHLAFGYSAGQIVGSVSFLQGVTESSWPRRIAAIVAGGGVAGFGWRLLGRYGQKRVSIAAAVANPSVPMPAGTTTIHALLQIVTVALGSPLGREVAPREMGALGAGMVARKLGLLEDETRTLIACGAGAGLAAVYNVPLAGALFSLEVMLLSFSWEKTLAAIMTSAIAAWTATLGLGDESQYHFVSSTLPHSFLWWAILAGPILGTGAWLFRKATSAARSRVRSNWQMPVFCLLGFSLLAILSLYFPELPGNGKGPMQLALSDGLPLSMVAILLVLKMVVILAVLRGGAEGGLLTPGLAVGGLVSLLLCALWQLGFPGGDKSSFALVGAAAFLAASMQMPLTAVALVMEFTHMDHSYLAPALLCAAGAFLTCRILDKKYFF</sequence>
<accession>B5XTF2</accession>
<comment type="subcellular location">
    <subcellularLocation>
        <location evidence="1">Membrane</location>
        <topology evidence="1">Multi-pass membrane protein</topology>
    </subcellularLocation>
</comment>